<dbReference type="AlphaFoldDB" id="A0A1J6IH23"/>
<gene>
    <name evidence="3" type="ORF">A4A49_19259</name>
</gene>
<evidence type="ECO:0000313" key="4">
    <source>
        <dbReference type="Proteomes" id="UP000187609"/>
    </source>
</evidence>
<organism evidence="3 4">
    <name type="scientific">Nicotiana attenuata</name>
    <name type="common">Coyote tobacco</name>
    <dbReference type="NCBI Taxonomy" id="49451"/>
    <lineage>
        <taxon>Eukaryota</taxon>
        <taxon>Viridiplantae</taxon>
        <taxon>Streptophyta</taxon>
        <taxon>Embryophyta</taxon>
        <taxon>Tracheophyta</taxon>
        <taxon>Spermatophyta</taxon>
        <taxon>Magnoliopsida</taxon>
        <taxon>eudicotyledons</taxon>
        <taxon>Gunneridae</taxon>
        <taxon>Pentapetalae</taxon>
        <taxon>asterids</taxon>
        <taxon>lamiids</taxon>
        <taxon>Solanales</taxon>
        <taxon>Solanaceae</taxon>
        <taxon>Nicotianoideae</taxon>
        <taxon>Nicotianeae</taxon>
        <taxon>Nicotiana</taxon>
    </lineage>
</organism>
<dbReference type="Proteomes" id="UP000187609">
    <property type="component" value="Unassembled WGS sequence"/>
</dbReference>
<feature type="compositionally biased region" description="Basic and acidic residues" evidence="2">
    <location>
        <begin position="176"/>
        <end position="190"/>
    </location>
</feature>
<reference evidence="3" key="1">
    <citation type="submission" date="2016-11" db="EMBL/GenBank/DDBJ databases">
        <title>The genome of Nicotiana attenuata.</title>
        <authorList>
            <person name="Xu S."/>
            <person name="Brockmoeller T."/>
            <person name="Gaquerel E."/>
            <person name="Navarro A."/>
            <person name="Kuhl H."/>
            <person name="Gase K."/>
            <person name="Ling Z."/>
            <person name="Zhou W."/>
            <person name="Kreitzer C."/>
            <person name="Stanke M."/>
            <person name="Tang H."/>
            <person name="Lyons E."/>
            <person name="Pandey P."/>
            <person name="Pandey S.P."/>
            <person name="Timmermann B."/>
            <person name="Baldwin I.T."/>
        </authorList>
    </citation>
    <scope>NUCLEOTIDE SEQUENCE [LARGE SCALE GENOMIC DNA]</scope>
    <source>
        <strain evidence="3">UT</strain>
    </source>
</reference>
<feature type="region of interest" description="Disordered" evidence="2">
    <location>
        <begin position="168"/>
        <end position="240"/>
    </location>
</feature>
<keyword evidence="4" id="KW-1185">Reference proteome</keyword>
<dbReference type="EMBL" id="MJEQ01037186">
    <property type="protein sequence ID" value="OIT04182.1"/>
    <property type="molecule type" value="Genomic_DNA"/>
</dbReference>
<protein>
    <recommendedName>
        <fullName evidence="5">Rho termination factor N-terminal domain-containing protein</fullName>
    </recommendedName>
</protein>
<evidence type="ECO:0000256" key="2">
    <source>
        <dbReference type="SAM" id="MobiDB-lite"/>
    </source>
</evidence>
<dbReference type="SMR" id="A0A1J6IH23"/>
<dbReference type="OMA" id="SSYPANC"/>
<feature type="region of interest" description="Disordered" evidence="2">
    <location>
        <begin position="260"/>
        <end position="324"/>
    </location>
</feature>
<sequence>MDSSIWGPPENQDESSYPANCWQYNLYFDPRLDVIEQDALNEESCLQVLKILITKADSEIAELEDDILMLQSQLACACADKKSSDMCFAVLHKKIDNLESLLRDLKNENEQPAETGIRSSNLPEEGLTKMEAIDNHTKDMNTVEFKDNYTAQADNTVLASLVQVRNHQKAPAETTLEDRHASEQGAKEYSSKQTQKGVWPTKNDFTIEESLPHLLNSKRNDRSKPLNKLKRGGDGYGDNTIKKTQLAEAKRAAGFADISATSQSHLRKRSKFSGPVIQDQDNKDQRSVQNRLVKSHGRTSHDPPVINGSSSHDNSNADVSPVSSIRPSPCIEDIYNMTLVQLRAMANHQLNIYGVSNIRKADLQELLRSKLQAKDRSL</sequence>
<dbReference type="Gramene" id="OIT04182">
    <property type="protein sequence ID" value="OIT04182"/>
    <property type="gene ID" value="A4A49_19259"/>
</dbReference>
<accession>A0A1J6IH23</accession>
<name>A0A1J6IH23_NICAT</name>
<feature type="compositionally biased region" description="Polar residues" evidence="2">
    <location>
        <begin position="307"/>
        <end position="324"/>
    </location>
</feature>
<proteinExistence type="predicted"/>
<feature type="coiled-coil region" evidence="1">
    <location>
        <begin position="46"/>
        <end position="115"/>
    </location>
</feature>
<keyword evidence="1" id="KW-0175">Coiled coil</keyword>
<evidence type="ECO:0008006" key="5">
    <source>
        <dbReference type="Google" id="ProtNLM"/>
    </source>
</evidence>
<evidence type="ECO:0000313" key="3">
    <source>
        <dbReference type="EMBL" id="OIT04182.1"/>
    </source>
</evidence>
<comment type="caution">
    <text evidence="3">The sequence shown here is derived from an EMBL/GenBank/DDBJ whole genome shotgun (WGS) entry which is preliminary data.</text>
</comment>
<evidence type="ECO:0000256" key="1">
    <source>
        <dbReference type="SAM" id="Coils"/>
    </source>
</evidence>